<evidence type="ECO:0000256" key="4">
    <source>
        <dbReference type="ARBA" id="ARBA00023125"/>
    </source>
</evidence>
<proteinExistence type="evidence at transcript level"/>
<dbReference type="SUPFAM" id="SSF54171">
    <property type="entry name" value="DNA-binding domain"/>
    <property type="match status" value="1"/>
</dbReference>
<dbReference type="CDD" id="cd00018">
    <property type="entry name" value="AP2"/>
    <property type="match status" value="1"/>
</dbReference>
<dbReference type="InterPro" id="IPR016177">
    <property type="entry name" value="DNA-bd_dom_sf"/>
</dbReference>
<dbReference type="EMBL" id="MT414982">
    <property type="protein sequence ID" value="QTJ02267.1"/>
    <property type="molecule type" value="mRNA"/>
</dbReference>
<dbReference type="GO" id="GO:0003700">
    <property type="term" value="F:DNA-binding transcription factor activity"/>
    <property type="evidence" value="ECO:0007669"/>
    <property type="project" value="InterPro"/>
</dbReference>
<evidence type="ECO:0000256" key="5">
    <source>
        <dbReference type="ARBA" id="ARBA00023163"/>
    </source>
</evidence>
<dbReference type="PRINTS" id="PR00367">
    <property type="entry name" value="ETHRSPELEMNT"/>
</dbReference>
<dbReference type="InterPro" id="IPR001471">
    <property type="entry name" value="AP2/ERF_dom"/>
</dbReference>
<dbReference type="GO" id="GO:0005634">
    <property type="term" value="C:nucleus"/>
    <property type="evidence" value="ECO:0007669"/>
    <property type="project" value="UniProtKB-SubCell"/>
</dbReference>
<feature type="domain" description="AP2/ERF" evidence="8">
    <location>
        <begin position="138"/>
        <end position="196"/>
    </location>
</feature>
<organism evidence="9">
    <name type="scientific">Catharanthus roseus</name>
    <name type="common">Madagascar periwinkle</name>
    <name type="synonym">Vinca rosea</name>
    <dbReference type="NCBI Taxonomy" id="4058"/>
    <lineage>
        <taxon>Eukaryota</taxon>
        <taxon>Viridiplantae</taxon>
        <taxon>Streptophyta</taxon>
        <taxon>Embryophyta</taxon>
        <taxon>Tracheophyta</taxon>
        <taxon>Spermatophyta</taxon>
        <taxon>Magnoliopsida</taxon>
        <taxon>eudicotyledons</taxon>
        <taxon>Gunneridae</taxon>
        <taxon>Pentapetalae</taxon>
        <taxon>asterids</taxon>
        <taxon>lamiids</taxon>
        <taxon>Gentianales</taxon>
        <taxon>Apocynaceae</taxon>
        <taxon>Rauvolfioideae</taxon>
        <taxon>Vinceae</taxon>
        <taxon>Catharanthinae</taxon>
        <taxon>Catharanthus</taxon>
    </lineage>
</organism>
<dbReference type="InterPro" id="IPR044808">
    <property type="entry name" value="ERF_plant"/>
</dbReference>
<keyword evidence="4" id="KW-0238">DNA-binding</keyword>
<feature type="region of interest" description="Disordered" evidence="7">
    <location>
        <begin position="58"/>
        <end position="136"/>
    </location>
</feature>
<dbReference type="InterPro" id="IPR036955">
    <property type="entry name" value="AP2/ERF_dom_sf"/>
</dbReference>
<dbReference type="GO" id="GO:0009873">
    <property type="term" value="P:ethylene-activated signaling pathway"/>
    <property type="evidence" value="ECO:0007669"/>
    <property type="project" value="InterPro"/>
</dbReference>
<dbReference type="GO" id="GO:0006952">
    <property type="term" value="P:defense response"/>
    <property type="evidence" value="ECO:0007669"/>
    <property type="project" value="UniProtKB-KW"/>
</dbReference>
<dbReference type="Pfam" id="PF00847">
    <property type="entry name" value="AP2"/>
    <property type="match status" value="1"/>
</dbReference>
<gene>
    <name evidence="9" type="primary">ORCA4</name>
</gene>
<evidence type="ECO:0000256" key="3">
    <source>
        <dbReference type="ARBA" id="ARBA00023015"/>
    </source>
</evidence>
<dbReference type="GO" id="GO:0003677">
    <property type="term" value="F:DNA binding"/>
    <property type="evidence" value="ECO:0007669"/>
    <property type="project" value="UniProtKB-KW"/>
</dbReference>
<protein>
    <submittedName>
        <fullName evidence="9">ORCA4</fullName>
    </submittedName>
</protein>
<dbReference type="FunFam" id="3.30.730.10:FF:000001">
    <property type="entry name" value="Ethylene-responsive transcription factor 2"/>
    <property type="match status" value="1"/>
</dbReference>
<dbReference type="SMART" id="SM00380">
    <property type="entry name" value="AP2"/>
    <property type="match status" value="1"/>
</dbReference>
<feature type="compositionally biased region" description="Low complexity" evidence="7">
    <location>
        <begin position="112"/>
        <end position="127"/>
    </location>
</feature>
<keyword evidence="5" id="KW-0804">Transcription</keyword>
<evidence type="ECO:0000313" key="9">
    <source>
        <dbReference type="EMBL" id="QTJ02267.1"/>
    </source>
</evidence>
<keyword evidence="2" id="KW-0611">Plant defense</keyword>
<sequence length="239" mass="25807">MLDEITISASDLALLSFIEEHLLSDSSEILPNSDDDDSSNHLIDSSWEEILLKSILEPEPPAGSLSSESCSNSTATAAGSLSSESCSNSTATAAGSLSSESCSNSTATAAGSPSSESCCNSSTAAESSSEENSEEWKRYRGVRRRLWGKFAAEIRDPNKKGSRIWLGTYETPEDAALAYDGAAFKMRGSKAKLNFPHLIGSNISEPVRVNPRKRYRKLTTTSSSYSSEEDNEGRKKRRN</sequence>
<dbReference type="Gene3D" id="3.30.730.10">
    <property type="entry name" value="AP2/ERF domain"/>
    <property type="match status" value="1"/>
</dbReference>
<evidence type="ECO:0000259" key="8">
    <source>
        <dbReference type="PROSITE" id="PS51032"/>
    </source>
</evidence>
<evidence type="ECO:0000256" key="2">
    <source>
        <dbReference type="ARBA" id="ARBA00022821"/>
    </source>
</evidence>
<keyword evidence="6" id="KW-0539">Nucleus</keyword>
<feature type="compositionally biased region" description="Polar residues" evidence="7">
    <location>
        <begin position="64"/>
        <end position="111"/>
    </location>
</feature>
<keyword evidence="3" id="KW-0805">Transcription regulation</keyword>
<dbReference type="PROSITE" id="PS51032">
    <property type="entry name" value="AP2_ERF"/>
    <property type="match status" value="1"/>
</dbReference>
<dbReference type="PANTHER" id="PTHR31190:SF407">
    <property type="entry name" value="ETHYLENE-RESPONSIVE TRANSCRIPTION FACTOR 13-LIKE"/>
    <property type="match status" value="1"/>
</dbReference>
<accession>A0A8A6LZE7</accession>
<reference evidence="9" key="1">
    <citation type="journal article" date="2020" name="bioRxiv">
        <title>Subfunctionalization of paralog transcription factors contributes to regulation of alkaloid pathway branch choice in Catharanthus roseus.</title>
        <authorList>
            <person name="Colinas M."/>
            <person name="Pollier J."/>
            <person name="Vaneechoutte D."/>
            <person name="Malat D.G."/>
            <person name="Schweizer F."/>
            <person name="De Milde L."/>
            <person name="De Clercq R."/>
            <person name="Guedes J.G."/>
            <person name="Martinez-Cortes T."/>
            <person name="Molina Hidalgo F.J."/>
            <person name="Sottomayor M."/>
            <person name="Vandepoele K."/>
            <person name="Goossens A."/>
        </authorList>
    </citation>
    <scope>NUCLEOTIDE SEQUENCE</scope>
</reference>
<comment type="subcellular location">
    <subcellularLocation>
        <location evidence="1">Nucleus</location>
    </subcellularLocation>
</comment>
<evidence type="ECO:0000256" key="1">
    <source>
        <dbReference type="ARBA" id="ARBA00004123"/>
    </source>
</evidence>
<name>A0A8A6LZE7_CATRO</name>
<evidence type="ECO:0000256" key="6">
    <source>
        <dbReference type="ARBA" id="ARBA00023242"/>
    </source>
</evidence>
<dbReference type="PANTHER" id="PTHR31190">
    <property type="entry name" value="DNA-BINDING DOMAIN"/>
    <property type="match status" value="1"/>
</dbReference>
<feature type="region of interest" description="Disordered" evidence="7">
    <location>
        <begin position="210"/>
        <end position="239"/>
    </location>
</feature>
<dbReference type="AlphaFoldDB" id="A0A8A6LZE7"/>
<evidence type="ECO:0000256" key="7">
    <source>
        <dbReference type="SAM" id="MobiDB-lite"/>
    </source>
</evidence>